<evidence type="ECO:0000256" key="2">
    <source>
        <dbReference type="SAM" id="SignalP"/>
    </source>
</evidence>
<proteinExistence type="predicted"/>
<dbReference type="Pfam" id="PF14344">
    <property type="entry name" value="DUF4397"/>
    <property type="match status" value="1"/>
</dbReference>
<dbReference type="Proteomes" id="UP001523216">
    <property type="component" value="Unassembled WGS sequence"/>
</dbReference>
<feature type="chain" id="PRO_5046624328" evidence="2">
    <location>
        <begin position="31"/>
        <end position="282"/>
    </location>
</feature>
<organism evidence="4 5">
    <name type="scientific">Paractinoplanes hotanensis</name>
    <dbReference type="NCBI Taxonomy" id="2906497"/>
    <lineage>
        <taxon>Bacteria</taxon>
        <taxon>Bacillati</taxon>
        <taxon>Actinomycetota</taxon>
        <taxon>Actinomycetes</taxon>
        <taxon>Micromonosporales</taxon>
        <taxon>Micromonosporaceae</taxon>
        <taxon>Paractinoplanes</taxon>
    </lineage>
</organism>
<gene>
    <name evidence="4" type="ORF">LXN57_39375</name>
</gene>
<evidence type="ECO:0000313" key="5">
    <source>
        <dbReference type="Proteomes" id="UP001523216"/>
    </source>
</evidence>
<name>A0ABT0YDQ6_9ACTN</name>
<keyword evidence="2" id="KW-0732">Signal</keyword>
<keyword evidence="1" id="KW-1133">Transmembrane helix</keyword>
<keyword evidence="1" id="KW-0812">Transmembrane</keyword>
<dbReference type="EMBL" id="JAMQOL010000063">
    <property type="protein sequence ID" value="MCM4083627.1"/>
    <property type="molecule type" value="Genomic_DNA"/>
</dbReference>
<feature type="domain" description="DUF4397" evidence="3">
    <location>
        <begin position="36"/>
        <end position="158"/>
    </location>
</feature>
<accession>A0ABT0YDQ6</accession>
<comment type="caution">
    <text evidence="4">The sequence shown here is derived from an EMBL/GenBank/DDBJ whole genome shotgun (WGS) entry which is preliminary data.</text>
</comment>
<evidence type="ECO:0000256" key="1">
    <source>
        <dbReference type="SAM" id="Phobius"/>
    </source>
</evidence>
<reference evidence="4 5" key="1">
    <citation type="submission" date="2022-06" db="EMBL/GenBank/DDBJ databases">
        <title>Actinoplanes abujensis sp. nov., isolated from Nigerian arid soil.</title>
        <authorList>
            <person name="Ding P."/>
        </authorList>
    </citation>
    <scope>NUCLEOTIDE SEQUENCE [LARGE SCALE GENOMIC DNA]</scope>
    <source>
        <strain evidence="5">TRM88002</strain>
    </source>
</reference>
<dbReference type="RefSeq" id="WP_251803327.1">
    <property type="nucleotide sequence ID" value="NZ_JAMQOL010000063.1"/>
</dbReference>
<feature type="transmembrane region" description="Helical" evidence="1">
    <location>
        <begin position="257"/>
        <end position="275"/>
    </location>
</feature>
<evidence type="ECO:0000313" key="4">
    <source>
        <dbReference type="EMBL" id="MCM4083627.1"/>
    </source>
</evidence>
<evidence type="ECO:0000259" key="3">
    <source>
        <dbReference type="Pfam" id="PF14344"/>
    </source>
</evidence>
<keyword evidence="5" id="KW-1185">Reference proteome</keyword>
<protein>
    <submittedName>
        <fullName evidence="4">DUF4397 domain-containing protein</fullName>
    </submittedName>
</protein>
<dbReference type="InterPro" id="IPR025510">
    <property type="entry name" value="DUF4397"/>
</dbReference>
<sequence length="282" mass="28761">MSLPIRHMRRLAAAAAALTIVTLGATPAHAAAGDGYVRLAHLSPDTPAVDVYLKADSGAVDPQTFKAVAYGDMSRYLRLPAGTYQVAMRKAGAPASEKPVITTQVSVADKGAYTVAGVGRFADLGLRVLQDDLRLPDPGKSKVRIIQASVKAPVLDVAGKNGTTIADGVEFATTTAYREVNPGKWSVEVEPTGGGRVSELPCTLGAGSVYSLVVLDDDAGGLKPELHVDAERQGTVPLGSVATGVGGTSPGSPATGVVAAALVAAVVAGGLVVAFRRRLRTA</sequence>
<keyword evidence="1" id="KW-0472">Membrane</keyword>
<feature type="signal peptide" evidence="2">
    <location>
        <begin position="1"/>
        <end position="30"/>
    </location>
</feature>